<comment type="PTM">
    <text evidence="5">Phosphorylated by CheA. Phosphorylation of the N-terminal regulatory domain activates the methylesterase activity.</text>
</comment>
<dbReference type="PANTHER" id="PTHR42872:SF6">
    <property type="entry name" value="PROTEIN-GLUTAMATE METHYLESTERASE_PROTEIN-GLUTAMINE GLUTAMINASE"/>
    <property type="match status" value="1"/>
</dbReference>
<comment type="catalytic activity">
    <reaction evidence="5">
        <text>L-glutaminyl-[protein] + H2O = L-glutamyl-[protein] + NH4(+)</text>
        <dbReference type="Rhea" id="RHEA:16441"/>
        <dbReference type="Rhea" id="RHEA-COMP:10207"/>
        <dbReference type="Rhea" id="RHEA-COMP:10208"/>
        <dbReference type="ChEBI" id="CHEBI:15377"/>
        <dbReference type="ChEBI" id="CHEBI:28938"/>
        <dbReference type="ChEBI" id="CHEBI:29973"/>
        <dbReference type="ChEBI" id="CHEBI:30011"/>
        <dbReference type="EC" id="3.5.1.44"/>
    </reaction>
</comment>
<name>A0ABS1FBW6_9PROT</name>
<dbReference type="PROSITE" id="PS50122">
    <property type="entry name" value="CHEB"/>
    <property type="match status" value="1"/>
</dbReference>
<evidence type="ECO:0000256" key="7">
    <source>
        <dbReference type="PROSITE-ProRule" id="PRU00169"/>
    </source>
</evidence>
<evidence type="ECO:0000256" key="4">
    <source>
        <dbReference type="ARBA" id="ARBA00048267"/>
    </source>
</evidence>
<comment type="catalytic activity">
    <reaction evidence="4 5">
        <text>[protein]-L-glutamate 5-O-methyl ester + H2O = L-glutamyl-[protein] + methanol + H(+)</text>
        <dbReference type="Rhea" id="RHEA:23236"/>
        <dbReference type="Rhea" id="RHEA-COMP:10208"/>
        <dbReference type="Rhea" id="RHEA-COMP:10311"/>
        <dbReference type="ChEBI" id="CHEBI:15377"/>
        <dbReference type="ChEBI" id="CHEBI:15378"/>
        <dbReference type="ChEBI" id="CHEBI:17790"/>
        <dbReference type="ChEBI" id="CHEBI:29973"/>
        <dbReference type="ChEBI" id="CHEBI:82795"/>
        <dbReference type="EC" id="3.1.1.61"/>
    </reaction>
</comment>
<feature type="modified residue" description="4-aspartylphosphate" evidence="5 7">
    <location>
        <position position="57"/>
    </location>
</feature>
<feature type="region of interest" description="Disordered" evidence="8">
    <location>
        <begin position="129"/>
        <end position="190"/>
    </location>
</feature>
<dbReference type="NCBIfam" id="NF009206">
    <property type="entry name" value="PRK12555.1"/>
    <property type="match status" value="1"/>
</dbReference>
<organism evidence="11 12">
    <name type="scientific">Azospirillum endophyticum</name>
    <dbReference type="NCBI Taxonomy" id="2800326"/>
    <lineage>
        <taxon>Bacteria</taxon>
        <taxon>Pseudomonadati</taxon>
        <taxon>Pseudomonadota</taxon>
        <taxon>Alphaproteobacteria</taxon>
        <taxon>Rhodospirillales</taxon>
        <taxon>Azospirillaceae</taxon>
        <taxon>Azospirillum</taxon>
    </lineage>
</organism>
<dbReference type="SUPFAM" id="SSF52738">
    <property type="entry name" value="Methylesterase CheB, C-terminal domain"/>
    <property type="match status" value="1"/>
</dbReference>
<gene>
    <name evidence="5" type="primary">cheB</name>
    <name evidence="11" type="ORF">JHL17_26265</name>
</gene>
<reference evidence="12" key="1">
    <citation type="submission" date="2021-01" db="EMBL/GenBank/DDBJ databases">
        <title>Genome public.</title>
        <authorList>
            <person name="Liu C."/>
            <person name="Sun Q."/>
        </authorList>
    </citation>
    <scope>NUCLEOTIDE SEQUENCE [LARGE SCALE GENOMIC DNA]</scope>
    <source>
        <strain evidence="12">YIM B02556</strain>
    </source>
</reference>
<dbReference type="Gene3D" id="3.40.50.180">
    <property type="entry name" value="Methylesterase CheB, C-terminal domain"/>
    <property type="match status" value="1"/>
</dbReference>
<comment type="similarity">
    <text evidence="5">Belongs to the CheB family.</text>
</comment>
<comment type="domain">
    <text evidence="5">Contains a C-terminal catalytic domain, and an N-terminal region which modulates catalytic activity.</text>
</comment>
<accession>A0ABS1FBW6</accession>
<dbReference type="Pfam" id="PF00072">
    <property type="entry name" value="Response_reg"/>
    <property type="match status" value="1"/>
</dbReference>
<feature type="domain" description="Response regulatory" evidence="9">
    <location>
        <begin position="6"/>
        <end position="123"/>
    </location>
</feature>
<keyword evidence="3 5" id="KW-0378">Hydrolase</keyword>
<evidence type="ECO:0000256" key="5">
    <source>
        <dbReference type="HAMAP-Rule" id="MF_00099"/>
    </source>
</evidence>
<dbReference type="SUPFAM" id="SSF52172">
    <property type="entry name" value="CheY-like"/>
    <property type="match status" value="1"/>
</dbReference>
<proteinExistence type="inferred from homology"/>
<feature type="active site" evidence="5 6">
    <location>
        <position position="204"/>
    </location>
</feature>
<evidence type="ECO:0000259" key="9">
    <source>
        <dbReference type="PROSITE" id="PS50110"/>
    </source>
</evidence>
<feature type="active site" evidence="5 6">
    <location>
        <position position="326"/>
    </location>
</feature>
<dbReference type="EC" id="3.5.1.44" evidence="5"/>
<dbReference type="EMBL" id="JAENHM010000070">
    <property type="protein sequence ID" value="MBK1840914.1"/>
    <property type="molecule type" value="Genomic_DNA"/>
</dbReference>
<dbReference type="PROSITE" id="PS50110">
    <property type="entry name" value="RESPONSE_REGULATORY"/>
    <property type="match status" value="1"/>
</dbReference>
<protein>
    <recommendedName>
        <fullName evidence="5">Protein-glutamate methylesterase/protein-glutamine glutaminase</fullName>
        <ecNumber evidence="5">3.1.1.61</ecNumber>
        <ecNumber evidence="5">3.5.1.44</ecNumber>
    </recommendedName>
</protein>
<dbReference type="PIRSF" id="PIRSF000876">
    <property type="entry name" value="RR_chemtxs_CheB"/>
    <property type="match status" value="1"/>
</dbReference>
<keyword evidence="1 5" id="KW-0963">Cytoplasm</keyword>
<evidence type="ECO:0000256" key="2">
    <source>
        <dbReference type="ARBA" id="ARBA00022500"/>
    </source>
</evidence>
<dbReference type="RefSeq" id="WP_200197639.1">
    <property type="nucleotide sequence ID" value="NZ_JAENHM010000070.1"/>
</dbReference>
<dbReference type="InterPro" id="IPR035909">
    <property type="entry name" value="CheB_C"/>
</dbReference>
<dbReference type="Pfam" id="PF01339">
    <property type="entry name" value="CheB_methylest"/>
    <property type="match status" value="1"/>
</dbReference>
<keyword evidence="12" id="KW-1185">Reference proteome</keyword>
<evidence type="ECO:0000313" key="12">
    <source>
        <dbReference type="Proteomes" id="UP000652760"/>
    </source>
</evidence>
<evidence type="ECO:0000256" key="3">
    <source>
        <dbReference type="ARBA" id="ARBA00022801"/>
    </source>
</evidence>
<dbReference type="PANTHER" id="PTHR42872">
    <property type="entry name" value="PROTEIN-GLUTAMATE METHYLESTERASE/PROTEIN-GLUTAMINE GLUTAMINASE"/>
    <property type="match status" value="1"/>
</dbReference>
<dbReference type="EC" id="3.1.1.61" evidence="5"/>
<feature type="domain" description="CheB-type methylesterase" evidence="10">
    <location>
        <begin position="192"/>
        <end position="378"/>
    </location>
</feature>
<evidence type="ECO:0000256" key="8">
    <source>
        <dbReference type="SAM" id="MobiDB-lite"/>
    </source>
</evidence>
<dbReference type="InterPro" id="IPR001789">
    <property type="entry name" value="Sig_transdc_resp-reg_receiver"/>
</dbReference>
<evidence type="ECO:0000256" key="1">
    <source>
        <dbReference type="ARBA" id="ARBA00022490"/>
    </source>
</evidence>
<feature type="compositionally biased region" description="Pro residues" evidence="8">
    <location>
        <begin position="141"/>
        <end position="151"/>
    </location>
</feature>
<dbReference type="InterPro" id="IPR008248">
    <property type="entry name" value="CheB-like"/>
</dbReference>
<evidence type="ECO:0000256" key="6">
    <source>
        <dbReference type="PROSITE-ProRule" id="PRU00050"/>
    </source>
</evidence>
<dbReference type="InterPro" id="IPR000673">
    <property type="entry name" value="Sig_transdc_resp-reg_Me-estase"/>
</dbReference>
<feature type="compositionally biased region" description="Low complexity" evidence="8">
    <location>
        <begin position="152"/>
        <end position="161"/>
    </location>
</feature>
<comment type="function">
    <text evidence="5">Involved in chemotaxis. Part of a chemotaxis signal transduction system that modulates chemotaxis in response to various stimuli. Catalyzes the demethylation of specific methylglutamate residues introduced into the chemoreceptors (methyl-accepting chemotaxis proteins or MCP) by CheR. Also mediates the irreversible deamidation of specific glutamine residues to glutamic acid.</text>
</comment>
<keyword evidence="5 7" id="KW-0597">Phosphoprotein</keyword>
<dbReference type="CDD" id="cd16432">
    <property type="entry name" value="CheB_Rec"/>
    <property type="match status" value="1"/>
</dbReference>
<comment type="subcellular location">
    <subcellularLocation>
        <location evidence="5">Cytoplasm</location>
    </subcellularLocation>
</comment>
<dbReference type="NCBIfam" id="NF001965">
    <property type="entry name" value="PRK00742.1"/>
    <property type="match status" value="1"/>
</dbReference>
<dbReference type="CDD" id="cd17541">
    <property type="entry name" value="REC_CheB-like"/>
    <property type="match status" value="1"/>
</dbReference>
<sequence>MSPRIRVLVVDDSATVRRTLTDILSSDPGIEVMGTAADPYAAVRRIAEETPDVITLDVEMPRMDGITFLRKLMSQHPIPVVMCSSLVEGGSETLMQALEAGAVDVILKPRTDTRQSLLDAQVRICDTVKAAARARPRPRRSPSPSPSPSPSSSPSSSPGSAVPAQATGRPRVTEPKLSADVMMPAPGRGAMARTTERVVCIGASTGGTEALREVLEALPADSPGIVVVQHMPESFTAAFARRLDGLCEVTVREARDGDTVLRGQVLIAPGNRHMLLQRSGARYLVAVKDGPLVSRHRPSVDVLFRSAAHCAGGNAVGVIMTGMGDDGATGMREMQDAGAFTLAQDEESCVVFGMPKEAIARGGVGKVVGLSSIAREILRHDRS</sequence>
<dbReference type="HAMAP" id="MF_00099">
    <property type="entry name" value="CheB_chemtxs"/>
    <property type="match status" value="1"/>
</dbReference>
<keyword evidence="2 5" id="KW-0145">Chemotaxis</keyword>
<evidence type="ECO:0000259" key="10">
    <source>
        <dbReference type="PROSITE" id="PS50122"/>
    </source>
</evidence>
<comment type="caution">
    <text evidence="11">The sequence shown here is derived from an EMBL/GenBank/DDBJ whole genome shotgun (WGS) entry which is preliminary data.</text>
</comment>
<evidence type="ECO:0000313" key="11">
    <source>
        <dbReference type="EMBL" id="MBK1840914.1"/>
    </source>
</evidence>
<dbReference type="SMART" id="SM00448">
    <property type="entry name" value="REC"/>
    <property type="match status" value="1"/>
</dbReference>
<dbReference type="InterPro" id="IPR011006">
    <property type="entry name" value="CheY-like_superfamily"/>
</dbReference>
<dbReference type="Proteomes" id="UP000652760">
    <property type="component" value="Unassembled WGS sequence"/>
</dbReference>
<dbReference type="Gene3D" id="3.40.50.2300">
    <property type="match status" value="1"/>
</dbReference>
<feature type="active site" evidence="5 6">
    <location>
        <position position="230"/>
    </location>
</feature>